<dbReference type="Proteomes" id="UP001162740">
    <property type="component" value="Chromosome"/>
</dbReference>
<dbReference type="RefSeq" id="WP_229582266.1">
    <property type="nucleotide sequence ID" value="NZ_CP083974.1"/>
</dbReference>
<feature type="compositionally biased region" description="Basic and acidic residues" evidence="1">
    <location>
        <begin position="45"/>
        <end position="62"/>
    </location>
</feature>
<reference evidence="2 3" key="1">
    <citation type="journal article" date="2021" name="Front. Microbiol.">
        <title>Bacterial Transformation of Aromatic Monomers in Softwood Black Liquor.</title>
        <authorList>
            <person name="Navas L.E."/>
            <person name="Dexter G."/>
            <person name="Liu J."/>
            <person name="Levy-Booth D."/>
            <person name="Cho M."/>
            <person name="Jang S.K."/>
            <person name="Mansfield S.D."/>
            <person name="Renneckar S."/>
            <person name="Mohn W.W."/>
            <person name="Eltis L.D."/>
        </authorList>
    </citation>
    <scope>NUCLEOTIDE SEQUENCE [LARGE SCALE GENOMIC DNA]</scope>
    <source>
        <strain evidence="2 3">GD02</strain>
    </source>
</reference>
<protein>
    <submittedName>
        <fullName evidence="2">Uncharacterized protein</fullName>
    </submittedName>
</protein>
<feature type="region of interest" description="Disordered" evidence="1">
    <location>
        <begin position="45"/>
        <end position="74"/>
    </location>
</feature>
<evidence type="ECO:0000313" key="2">
    <source>
        <dbReference type="EMBL" id="UZF45372.1"/>
    </source>
</evidence>
<proteinExistence type="predicted"/>
<accession>A0AA46WXJ6</accession>
<evidence type="ECO:0000256" key="1">
    <source>
        <dbReference type="SAM" id="MobiDB-lite"/>
    </source>
</evidence>
<organism evidence="2 3">
    <name type="scientific">Rhodococcus rhodochrous</name>
    <dbReference type="NCBI Taxonomy" id="1829"/>
    <lineage>
        <taxon>Bacteria</taxon>
        <taxon>Bacillati</taxon>
        <taxon>Actinomycetota</taxon>
        <taxon>Actinomycetes</taxon>
        <taxon>Mycobacteriales</taxon>
        <taxon>Nocardiaceae</taxon>
        <taxon>Rhodococcus</taxon>
    </lineage>
</organism>
<feature type="compositionally biased region" description="Low complexity" evidence="1">
    <location>
        <begin position="63"/>
        <end position="74"/>
    </location>
</feature>
<sequence>MRYTGNNGNDRYNLAGRPPLKALSADLATLVTEYDAAQTRVCDAERERDRLAQPERDDEARQADAAAAAAAARAGKKIPPATAAAKLAADRDESVRTVDAHRAAVKAIRDDLDAARDAALLSITGPSEKDRDRVAKTAADFVTVLEQAIADRAAYDWLRGRTYAPNAQTWAVDLVPALKNRAIDRSNDTIVNARTVVTNLVDALMED</sequence>
<name>A0AA46WXJ6_RHORH</name>
<dbReference type="AlphaFoldDB" id="A0AA46WXJ6"/>
<evidence type="ECO:0000313" key="3">
    <source>
        <dbReference type="Proteomes" id="UP001162740"/>
    </source>
</evidence>
<dbReference type="EMBL" id="CP083974">
    <property type="protein sequence ID" value="UZF45372.1"/>
    <property type="molecule type" value="Genomic_DNA"/>
</dbReference>
<gene>
    <name evidence="2" type="ORF">KUM34_001255</name>
</gene>